<feature type="signal peptide" evidence="1">
    <location>
        <begin position="1"/>
        <end position="28"/>
    </location>
</feature>
<feature type="chain" id="PRO_5022036544" evidence="1">
    <location>
        <begin position="29"/>
        <end position="432"/>
    </location>
</feature>
<name>A0A554VFS0_9FLAO</name>
<dbReference type="OrthoDB" id="5732224at2"/>
<organism evidence="2 3">
    <name type="scientific">Aquimarina algiphila</name>
    <dbReference type="NCBI Taxonomy" id="2047982"/>
    <lineage>
        <taxon>Bacteria</taxon>
        <taxon>Pseudomonadati</taxon>
        <taxon>Bacteroidota</taxon>
        <taxon>Flavobacteriia</taxon>
        <taxon>Flavobacteriales</taxon>
        <taxon>Flavobacteriaceae</taxon>
        <taxon>Aquimarina</taxon>
    </lineage>
</organism>
<dbReference type="SUPFAM" id="SSF54427">
    <property type="entry name" value="NTF2-like"/>
    <property type="match status" value="1"/>
</dbReference>
<keyword evidence="3" id="KW-1185">Reference proteome</keyword>
<dbReference type="EMBL" id="VLNR01000050">
    <property type="protein sequence ID" value="TSE06081.1"/>
    <property type="molecule type" value="Genomic_DNA"/>
</dbReference>
<dbReference type="RefSeq" id="WP_143917765.1">
    <property type="nucleotide sequence ID" value="NZ_CANMIK010000053.1"/>
</dbReference>
<sequence length="432" mass="51615">MKKVLQNNLLLIISVLSLTVLHFPKSSAQQNVQEKYFRHLRYNHVSPHVELRGIHEINFKEAQQTSHYVFRYNKVNQLKEIINYHYHDQRRHPLSTIGAYRTVFRYTDTSEVRIFFDKKGDRMMNDRQVYKEQYTFDKKKFKYKLNFYDLDDNPMESNWKIARYQWSKNRKMVIEKRYNLKNRHVNISPYFDFGITGILYQKDGAPKGNYNLNEQLEIQENDVGVASYQDVYDDIGNHIQYSYHDKNDKLVKNQWGFAIGKNDYDNIGNNNKRSTFDENNNLIDTRDLPSNRIVEVASAASKKDTLEIKEKALGYLIALQELKPDLMKSVFHEDLAKRTLGYDPKEKQQIIRETSYKQMVKFAESWNQSGVKFPPKPNNKVIILDIYNHVASVKLISDNWVEYLHLIYINDNWQIINLLWQHKDVRRYKMKE</sequence>
<dbReference type="InterPro" id="IPR032710">
    <property type="entry name" value="NTF2-like_dom_sf"/>
</dbReference>
<dbReference type="AlphaFoldDB" id="A0A554VFS0"/>
<reference evidence="2 3" key="1">
    <citation type="submission" date="2019-07" db="EMBL/GenBank/DDBJ databases">
        <title>The draft genome sequence of Aquimarina algiphila M91.</title>
        <authorList>
            <person name="Meng X."/>
        </authorList>
    </citation>
    <scope>NUCLEOTIDE SEQUENCE [LARGE SCALE GENOMIC DNA]</scope>
    <source>
        <strain evidence="2 3">M91</strain>
    </source>
</reference>
<proteinExistence type="predicted"/>
<dbReference type="Gene3D" id="3.10.450.50">
    <property type="match status" value="1"/>
</dbReference>
<accession>A0A554VFS0</accession>
<evidence type="ECO:0000313" key="2">
    <source>
        <dbReference type="EMBL" id="TSE06081.1"/>
    </source>
</evidence>
<evidence type="ECO:0000256" key="1">
    <source>
        <dbReference type="SAM" id="SignalP"/>
    </source>
</evidence>
<dbReference type="Pfam" id="PF12893">
    <property type="entry name" value="Lumazine_bd_2"/>
    <property type="match status" value="1"/>
</dbReference>
<dbReference type="Proteomes" id="UP000318833">
    <property type="component" value="Unassembled WGS sequence"/>
</dbReference>
<evidence type="ECO:0000313" key="3">
    <source>
        <dbReference type="Proteomes" id="UP000318833"/>
    </source>
</evidence>
<gene>
    <name evidence="2" type="ORF">FOF46_20745</name>
</gene>
<dbReference type="InterPro" id="IPR039437">
    <property type="entry name" value="FrzH/put_lumazine-bd"/>
</dbReference>
<comment type="caution">
    <text evidence="2">The sequence shown here is derived from an EMBL/GenBank/DDBJ whole genome shotgun (WGS) entry which is preliminary data.</text>
</comment>
<keyword evidence="1" id="KW-0732">Signal</keyword>
<protein>
    <submittedName>
        <fullName evidence="2">Nuclear transport factor 2 family protein</fullName>
    </submittedName>
</protein>